<evidence type="ECO:0008006" key="5">
    <source>
        <dbReference type="Google" id="ProtNLM"/>
    </source>
</evidence>
<dbReference type="AlphaFoldDB" id="A0A1G2BPN8"/>
<dbReference type="SUPFAM" id="SSF53756">
    <property type="entry name" value="UDP-Glycosyltransferase/glycogen phosphorylase"/>
    <property type="match status" value="1"/>
</dbReference>
<sequence>MKIAIVAPVMVPVPPPKYGGVEQIVDELAHGLGERDYAVTVFCSGGSTIAGKNIERVETSPYPTREHQKENRTLEIAQIEAVLDRQDEFDAIHFNYEPIIFRAERDGREVNLLDYFKKPVACTFHNITTIPENIAYYRSAASLYRHTMVFVSKNQRSHVSFFPNSKVIYNAILLEHFPLEKHKENYLLFLGRITPVKGILEAITVAEKTNIPLIIVAKVDPVDRVFYEKEVKPRIDGTLVRYVGELSVEEKIEYLKKARCLLFPILWEEPFGLVMVEALACGTPVVAFRRGSVPEIVRDGVNGYITDTVDQMIVAIQACEKISPSDCRKSVERFSIGRMVDEYESIFRKLGNAKINQLG</sequence>
<protein>
    <recommendedName>
        <fullName evidence="5">Glycosyl transferase family 1 domain-containing protein</fullName>
    </recommendedName>
</protein>
<reference evidence="3 4" key="1">
    <citation type="journal article" date="2016" name="Nat. Commun.">
        <title>Thousands of microbial genomes shed light on interconnected biogeochemical processes in an aquifer system.</title>
        <authorList>
            <person name="Anantharaman K."/>
            <person name="Brown C.T."/>
            <person name="Hug L.A."/>
            <person name="Sharon I."/>
            <person name="Castelle C.J."/>
            <person name="Probst A.J."/>
            <person name="Thomas B.C."/>
            <person name="Singh A."/>
            <person name="Wilkins M.J."/>
            <person name="Karaoz U."/>
            <person name="Brodie E.L."/>
            <person name="Williams K.H."/>
            <person name="Hubbard S.S."/>
            <person name="Banfield J.F."/>
        </authorList>
    </citation>
    <scope>NUCLEOTIDE SEQUENCE [LARGE SCALE GENOMIC DNA]</scope>
</reference>
<dbReference type="Pfam" id="PF13439">
    <property type="entry name" value="Glyco_transf_4"/>
    <property type="match status" value="1"/>
</dbReference>
<dbReference type="Proteomes" id="UP000178248">
    <property type="component" value="Unassembled WGS sequence"/>
</dbReference>
<dbReference type="CDD" id="cd03802">
    <property type="entry name" value="GT4_AviGT4-like"/>
    <property type="match status" value="1"/>
</dbReference>
<evidence type="ECO:0000259" key="1">
    <source>
        <dbReference type="Pfam" id="PF00534"/>
    </source>
</evidence>
<evidence type="ECO:0000313" key="3">
    <source>
        <dbReference type="EMBL" id="OGY91061.1"/>
    </source>
</evidence>
<comment type="caution">
    <text evidence="3">The sequence shown here is derived from an EMBL/GenBank/DDBJ whole genome shotgun (WGS) entry which is preliminary data.</text>
</comment>
<dbReference type="Gene3D" id="3.40.50.2000">
    <property type="entry name" value="Glycogen Phosphorylase B"/>
    <property type="match status" value="2"/>
</dbReference>
<evidence type="ECO:0000313" key="4">
    <source>
        <dbReference type="Proteomes" id="UP000178248"/>
    </source>
</evidence>
<dbReference type="InterPro" id="IPR001296">
    <property type="entry name" value="Glyco_trans_1"/>
</dbReference>
<name>A0A1G2BPN8_9BACT</name>
<feature type="domain" description="Glycosyl transferase family 1" evidence="1">
    <location>
        <begin position="180"/>
        <end position="310"/>
    </location>
</feature>
<proteinExistence type="predicted"/>
<organism evidence="3 4">
    <name type="scientific">Candidatus Komeilibacteria bacterium RIFCSPLOWO2_01_FULL_52_15</name>
    <dbReference type="NCBI Taxonomy" id="1798551"/>
    <lineage>
        <taxon>Bacteria</taxon>
        <taxon>Candidatus Komeiliibacteriota</taxon>
    </lineage>
</organism>
<dbReference type="PANTHER" id="PTHR12526">
    <property type="entry name" value="GLYCOSYLTRANSFERASE"/>
    <property type="match status" value="1"/>
</dbReference>
<accession>A0A1G2BPN8</accession>
<dbReference type="PANTHER" id="PTHR12526:SF595">
    <property type="entry name" value="BLL5217 PROTEIN"/>
    <property type="match status" value="1"/>
</dbReference>
<gene>
    <name evidence="3" type="ORF">A3B30_03415</name>
</gene>
<dbReference type="STRING" id="1798551.A3B30_03415"/>
<dbReference type="InterPro" id="IPR028098">
    <property type="entry name" value="Glyco_trans_4-like_N"/>
</dbReference>
<evidence type="ECO:0000259" key="2">
    <source>
        <dbReference type="Pfam" id="PF13439"/>
    </source>
</evidence>
<feature type="domain" description="Glycosyltransferase subfamily 4-like N-terminal" evidence="2">
    <location>
        <begin position="18"/>
        <end position="172"/>
    </location>
</feature>
<dbReference type="GO" id="GO:0016757">
    <property type="term" value="F:glycosyltransferase activity"/>
    <property type="evidence" value="ECO:0007669"/>
    <property type="project" value="InterPro"/>
</dbReference>
<dbReference type="EMBL" id="MHKM01000028">
    <property type="protein sequence ID" value="OGY91061.1"/>
    <property type="molecule type" value="Genomic_DNA"/>
</dbReference>
<dbReference type="Pfam" id="PF00534">
    <property type="entry name" value="Glycos_transf_1"/>
    <property type="match status" value="1"/>
</dbReference>